<dbReference type="AlphaFoldDB" id="A0A1W1ZHP9"/>
<gene>
    <name evidence="1" type="ORF">SAMN06296008_105146</name>
</gene>
<dbReference type="EMBL" id="FWXJ01000005">
    <property type="protein sequence ID" value="SMC47896.1"/>
    <property type="molecule type" value="Genomic_DNA"/>
</dbReference>
<reference evidence="1 2" key="1">
    <citation type="submission" date="2017-04" db="EMBL/GenBank/DDBJ databases">
        <authorList>
            <person name="Afonso C.L."/>
            <person name="Miller P.J."/>
            <person name="Scott M.A."/>
            <person name="Spackman E."/>
            <person name="Goraichik I."/>
            <person name="Dimitrov K.M."/>
            <person name="Suarez D.L."/>
            <person name="Swayne D.E."/>
        </authorList>
    </citation>
    <scope>NUCLEOTIDE SEQUENCE [LARGE SCALE GENOMIC DNA]</scope>
    <source>
        <strain evidence="1 2">VK13</strain>
    </source>
</reference>
<evidence type="ECO:0000313" key="1">
    <source>
        <dbReference type="EMBL" id="SMC47896.1"/>
    </source>
</evidence>
<evidence type="ECO:0000313" key="2">
    <source>
        <dbReference type="Proteomes" id="UP000192708"/>
    </source>
</evidence>
<sequence length="44" mass="4949">MGKLPIFAELFTQSSIKEDYILNYVFPLGFLPLPPENPDLGLPL</sequence>
<protein>
    <submittedName>
        <fullName evidence="1">Uncharacterized protein</fullName>
    </submittedName>
</protein>
<name>A0A1W1ZHP9_9BURK</name>
<keyword evidence="2" id="KW-1185">Reference proteome</keyword>
<accession>A0A1W1ZHP9</accession>
<dbReference type="Proteomes" id="UP000192708">
    <property type="component" value="Unassembled WGS sequence"/>
</dbReference>
<organism evidence="1 2">
    <name type="scientific">Polynucleobacter kasalickyi</name>
    <dbReference type="NCBI Taxonomy" id="1938817"/>
    <lineage>
        <taxon>Bacteria</taxon>
        <taxon>Pseudomonadati</taxon>
        <taxon>Pseudomonadota</taxon>
        <taxon>Betaproteobacteria</taxon>
        <taxon>Burkholderiales</taxon>
        <taxon>Burkholderiaceae</taxon>
        <taxon>Polynucleobacter</taxon>
    </lineage>
</organism>
<proteinExistence type="predicted"/>